<proteinExistence type="predicted"/>
<evidence type="ECO:0000313" key="1">
    <source>
        <dbReference type="EMBL" id="ECC6441263.1"/>
    </source>
</evidence>
<dbReference type="AlphaFoldDB" id="A0A5Y2AJG6"/>
<name>A0A5Y2AJG6_SALER</name>
<protein>
    <submittedName>
        <fullName evidence="1">Uncharacterized protein</fullName>
    </submittedName>
</protein>
<accession>A0A5Y2AJG6</accession>
<gene>
    <name evidence="1" type="ORF">C9D27_13495</name>
</gene>
<sequence>MTPLPAKLSCIMGSSLCLFIGIAKTPRYEALWICDKTAALRRRLLFLLSGFRYIHAGRRNTGIRYTNPPSDP</sequence>
<dbReference type="EMBL" id="AAICDS010000006">
    <property type="protein sequence ID" value="ECC6441263.1"/>
    <property type="molecule type" value="Genomic_DNA"/>
</dbReference>
<comment type="caution">
    <text evidence="1">The sequence shown here is derived from an EMBL/GenBank/DDBJ whole genome shotgun (WGS) entry which is preliminary data.</text>
</comment>
<reference evidence="1" key="1">
    <citation type="submission" date="2018-07" db="EMBL/GenBank/DDBJ databases">
        <authorList>
            <consortium name="PulseNet: The National Subtyping Network for Foodborne Disease Surveillance"/>
            <person name="Tarr C.L."/>
            <person name="Trees E."/>
            <person name="Katz L.S."/>
            <person name="Carleton-Romer H.A."/>
            <person name="Stroika S."/>
            <person name="Kucerova Z."/>
            <person name="Roache K.F."/>
            <person name="Sabol A.L."/>
            <person name="Besser J."/>
            <person name="Gerner-Smidt P."/>
        </authorList>
    </citation>
    <scope>NUCLEOTIDE SEQUENCE</scope>
    <source>
        <strain evidence="1">PNUSAS036247</strain>
    </source>
</reference>
<organism evidence="1">
    <name type="scientific">Salmonella enterica</name>
    <name type="common">Salmonella choleraesuis</name>
    <dbReference type="NCBI Taxonomy" id="28901"/>
    <lineage>
        <taxon>Bacteria</taxon>
        <taxon>Pseudomonadati</taxon>
        <taxon>Pseudomonadota</taxon>
        <taxon>Gammaproteobacteria</taxon>
        <taxon>Enterobacterales</taxon>
        <taxon>Enterobacteriaceae</taxon>
        <taxon>Salmonella</taxon>
    </lineage>
</organism>